<dbReference type="Proteomes" id="UP001234297">
    <property type="component" value="Chromosome 3"/>
</dbReference>
<reference evidence="1 2" key="1">
    <citation type="journal article" date="2022" name="Hortic Res">
        <title>A haplotype resolved chromosomal level avocado genome allows analysis of novel avocado genes.</title>
        <authorList>
            <person name="Nath O."/>
            <person name="Fletcher S.J."/>
            <person name="Hayward A."/>
            <person name="Shaw L.M."/>
            <person name="Masouleh A.K."/>
            <person name="Furtado A."/>
            <person name="Henry R.J."/>
            <person name="Mitter N."/>
        </authorList>
    </citation>
    <scope>NUCLEOTIDE SEQUENCE [LARGE SCALE GENOMIC DNA]</scope>
    <source>
        <strain evidence="2">cv. Hass</strain>
    </source>
</reference>
<evidence type="ECO:0000313" key="1">
    <source>
        <dbReference type="EMBL" id="KAJ8634873.1"/>
    </source>
</evidence>
<name>A0ACC2LNX9_PERAE</name>
<dbReference type="EMBL" id="CM056811">
    <property type="protein sequence ID" value="KAJ8634873.1"/>
    <property type="molecule type" value="Genomic_DNA"/>
</dbReference>
<gene>
    <name evidence="1" type="ORF">MRB53_009140</name>
</gene>
<proteinExistence type="predicted"/>
<protein>
    <submittedName>
        <fullName evidence="1">Uncharacterized protein</fullName>
    </submittedName>
</protein>
<evidence type="ECO:0000313" key="2">
    <source>
        <dbReference type="Proteomes" id="UP001234297"/>
    </source>
</evidence>
<comment type="caution">
    <text evidence="1">The sequence shown here is derived from an EMBL/GenBank/DDBJ whole genome shotgun (WGS) entry which is preliminary data.</text>
</comment>
<keyword evidence="2" id="KW-1185">Reference proteome</keyword>
<sequence>MASDPDRPTIAKGVNPLHEQYQAQDEEESSFASSCCIPQLFCFPCGRRNSNDTEYISLVQGEYRESWWMNRFKRIKEFTEVLAGPKWKTFIRRFSYSNDTHNNGKKRKQQSQYDPLSYALNFDAGADREDSGGRVDFTVRFASSGKYGSECVGGQFQGCTPKIKSEDLDGDNMENK</sequence>
<accession>A0ACC2LNX9</accession>
<organism evidence="1 2">
    <name type="scientific">Persea americana</name>
    <name type="common">Avocado</name>
    <dbReference type="NCBI Taxonomy" id="3435"/>
    <lineage>
        <taxon>Eukaryota</taxon>
        <taxon>Viridiplantae</taxon>
        <taxon>Streptophyta</taxon>
        <taxon>Embryophyta</taxon>
        <taxon>Tracheophyta</taxon>
        <taxon>Spermatophyta</taxon>
        <taxon>Magnoliopsida</taxon>
        <taxon>Magnoliidae</taxon>
        <taxon>Laurales</taxon>
        <taxon>Lauraceae</taxon>
        <taxon>Persea</taxon>
    </lineage>
</organism>